<dbReference type="Pfam" id="PF13439">
    <property type="entry name" value="Glyco_transf_4"/>
    <property type="match status" value="1"/>
</dbReference>
<sequence length="368" mass="43158">MDKKKILIVCRGFYPMNSPRSFRATELAKEFARQGHDVTVLTPKNYEVHPKLEEKFGFKIKDLGQPKFPDIKISKNKLLHYPSRALNRLLSLFFEYPSIELMWLVKKALKNENGYDLLISIAVPYPIHWGVAWARNEKHKIAKTWVADCGDPYYGQENDSFKVPFYFKYIEKWFCRKADFITVPTEGAVNGYFPEFHNKIKIIPQGFKFEEYQFEASEQKNTKPTFAYAGMFIPGRRDPKEFIEYLLSMDKDFEFHIYTGTKQLVEKYIPDSKGKILVHDVIARDEILKKLNQMDFVVNFENVGNKQTPSKLIDYAILKKPILSIKTEQLDKENVLKFLNGDYSGQYIVENVDQYRIENVCSKFLELV</sequence>
<protein>
    <recommendedName>
        <fullName evidence="1">Glycosyltransferase subfamily 4-like N-terminal domain-containing protein</fullName>
    </recommendedName>
</protein>
<dbReference type="GO" id="GO:0016757">
    <property type="term" value="F:glycosyltransferase activity"/>
    <property type="evidence" value="ECO:0007669"/>
    <property type="project" value="UniProtKB-ARBA"/>
</dbReference>
<proteinExistence type="predicted"/>
<gene>
    <name evidence="2" type="ORF">ENS56_12075</name>
</gene>
<reference evidence="2" key="1">
    <citation type="journal article" date="2020" name="mSystems">
        <title>Genome- and Community-Level Interaction Insights into Carbon Utilization and Element Cycling Functions of Hydrothermarchaeota in Hydrothermal Sediment.</title>
        <authorList>
            <person name="Zhou Z."/>
            <person name="Liu Y."/>
            <person name="Xu W."/>
            <person name="Pan J."/>
            <person name="Luo Z.H."/>
            <person name="Li M."/>
        </authorList>
    </citation>
    <scope>NUCLEOTIDE SEQUENCE [LARGE SCALE GENOMIC DNA]</scope>
    <source>
        <strain evidence="2">SpSt-500</strain>
    </source>
</reference>
<comment type="caution">
    <text evidence="2">The sequence shown here is derived from an EMBL/GenBank/DDBJ whole genome shotgun (WGS) entry which is preliminary data.</text>
</comment>
<name>A0A832D334_9BACT</name>
<dbReference type="Gene3D" id="3.40.50.2000">
    <property type="entry name" value="Glycogen Phosphorylase B"/>
    <property type="match status" value="1"/>
</dbReference>
<evidence type="ECO:0000259" key="1">
    <source>
        <dbReference type="Pfam" id="PF13439"/>
    </source>
</evidence>
<accession>A0A832D334</accession>
<feature type="domain" description="Glycosyltransferase subfamily 4-like N-terminal" evidence="1">
    <location>
        <begin position="24"/>
        <end position="207"/>
    </location>
</feature>
<evidence type="ECO:0000313" key="2">
    <source>
        <dbReference type="EMBL" id="HGT48768.1"/>
    </source>
</evidence>
<dbReference type="SUPFAM" id="SSF53756">
    <property type="entry name" value="UDP-Glycosyltransferase/glycogen phosphorylase"/>
    <property type="match status" value="1"/>
</dbReference>
<dbReference type="EMBL" id="DSVI01000019">
    <property type="protein sequence ID" value="HGT48768.1"/>
    <property type="molecule type" value="Genomic_DNA"/>
</dbReference>
<dbReference type="InterPro" id="IPR028098">
    <property type="entry name" value="Glyco_trans_4-like_N"/>
</dbReference>
<dbReference type="AlphaFoldDB" id="A0A832D334"/>
<organism evidence="2">
    <name type="scientific">Ignavibacterium album</name>
    <dbReference type="NCBI Taxonomy" id="591197"/>
    <lineage>
        <taxon>Bacteria</taxon>
        <taxon>Pseudomonadati</taxon>
        <taxon>Ignavibacteriota</taxon>
        <taxon>Ignavibacteria</taxon>
        <taxon>Ignavibacteriales</taxon>
        <taxon>Ignavibacteriaceae</taxon>
        <taxon>Ignavibacterium</taxon>
    </lineage>
</organism>